<dbReference type="OrthoDB" id="9675250at2759"/>
<dbReference type="SUPFAM" id="SSF56300">
    <property type="entry name" value="Metallo-dependent phosphatases"/>
    <property type="match status" value="1"/>
</dbReference>
<dbReference type="GO" id="GO:0008663">
    <property type="term" value="F:2',3'-cyclic-nucleotide 2'-phosphodiesterase activity"/>
    <property type="evidence" value="ECO:0007669"/>
    <property type="project" value="TreeGrafter"/>
</dbReference>
<evidence type="ECO:0000313" key="3">
    <source>
        <dbReference type="Proteomes" id="UP000247498"/>
    </source>
</evidence>
<dbReference type="Gene3D" id="3.60.21.10">
    <property type="match status" value="1"/>
</dbReference>
<organism evidence="2 3">
    <name type="scientific">Raphidocelis subcapitata</name>
    <dbReference type="NCBI Taxonomy" id="307507"/>
    <lineage>
        <taxon>Eukaryota</taxon>
        <taxon>Viridiplantae</taxon>
        <taxon>Chlorophyta</taxon>
        <taxon>core chlorophytes</taxon>
        <taxon>Chlorophyceae</taxon>
        <taxon>CS clade</taxon>
        <taxon>Sphaeropleales</taxon>
        <taxon>Selenastraceae</taxon>
        <taxon>Raphidocelis</taxon>
    </lineage>
</organism>
<dbReference type="PANTHER" id="PTHR16509:SF1">
    <property type="entry name" value="MANGANESE-DEPENDENT ADP-RIBOSE_CDP-ALCOHOL DIPHOSPHATASE"/>
    <property type="match status" value="1"/>
</dbReference>
<dbReference type="GO" id="GO:0047631">
    <property type="term" value="F:ADP-ribose diphosphatase activity"/>
    <property type="evidence" value="ECO:0007669"/>
    <property type="project" value="TreeGrafter"/>
</dbReference>
<sequence length="379" mass="39691">MSEVDMLAEVEGAAAAAGTPLLRFGLVADVQYADAEDATSFHGAPRFYRESLNGLSRALDAFASERAAFALNLGDTVDGKQRGAPEPGFDAVMAVFGRSRVPCHHIVGNHDLYNLPHTRLNERLGIPSVGGRDASYYSFVPHPSLRVVMLDSYELSLLDESQGPDHPNRRRAEEIMAVNPNANKHSPDGLTGHQKRFVEFGGGVGDGQLAWLASELRAAASEAQRVVVAGHIPFCPGTAPDPCLLWNFEEVLSLLEGSGVVVATFAGHAHMPGYCLRGGIHHVVMPSILETPPGRDAYAVADLHSDCILLRGRDACMSLALRFAGADGRPVGPPRGAGALTAAAAVAVGCRKAAAAEGEEGAAAGGKPERAAVAVAARA</sequence>
<dbReference type="EMBL" id="BDRX01000046">
    <property type="protein sequence ID" value="GBF93931.1"/>
    <property type="molecule type" value="Genomic_DNA"/>
</dbReference>
<dbReference type="GO" id="GO:0047734">
    <property type="term" value="F:CDP-glycerol diphosphatase activity"/>
    <property type="evidence" value="ECO:0007669"/>
    <property type="project" value="TreeGrafter"/>
</dbReference>
<dbReference type="STRING" id="307507.A0A2V0P226"/>
<dbReference type="InterPro" id="IPR004843">
    <property type="entry name" value="Calcineurin-like_PHP"/>
</dbReference>
<dbReference type="InParanoid" id="A0A2V0P226"/>
<dbReference type="InterPro" id="IPR029052">
    <property type="entry name" value="Metallo-depent_PP-like"/>
</dbReference>
<dbReference type="GO" id="GO:0030145">
    <property type="term" value="F:manganese ion binding"/>
    <property type="evidence" value="ECO:0007669"/>
    <property type="project" value="TreeGrafter"/>
</dbReference>
<dbReference type="Proteomes" id="UP000247498">
    <property type="component" value="Unassembled WGS sequence"/>
</dbReference>
<proteinExistence type="predicted"/>
<keyword evidence="3" id="KW-1185">Reference proteome</keyword>
<dbReference type="AlphaFoldDB" id="A0A2V0P226"/>
<dbReference type="PANTHER" id="PTHR16509">
    <property type="match status" value="1"/>
</dbReference>
<evidence type="ECO:0000313" key="2">
    <source>
        <dbReference type="EMBL" id="GBF93931.1"/>
    </source>
</evidence>
<comment type="caution">
    <text evidence="2">The sequence shown here is derived from an EMBL/GenBank/DDBJ whole genome shotgun (WGS) entry which is preliminary data.</text>
</comment>
<evidence type="ECO:0000259" key="1">
    <source>
        <dbReference type="Pfam" id="PF00149"/>
    </source>
</evidence>
<feature type="domain" description="Calcineurin-like phosphoesterase" evidence="1">
    <location>
        <begin position="23"/>
        <end position="272"/>
    </location>
</feature>
<gene>
    <name evidence="2" type="ORF">Rsub_06180</name>
</gene>
<accession>A0A2V0P226</accession>
<protein>
    <submittedName>
        <fullName evidence="2">Manganese-dependent ADP-ribose CDP-alcohol diphosphatase-like</fullName>
    </submittedName>
</protein>
<reference evidence="2 3" key="1">
    <citation type="journal article" date="2018" name="Sci. Rep.">
        <title>Raphidocelis subcapitata (=Pseudokirchneriella subcapitata) provides an insight into genome evolution and environmental adaptations in the Sphaeropleales.</title>
        <authorList>
            <person name="Suzuki S."/>
            <person name="Yamaguchi H."/>
            <person name="Nakajima N."/>
            <person name="Kawachi M."/>
        </authorList>
    </citation>
    <scope>NUCLEOTIDE SEQUENCE [LARGE SCALE GENOMIC DNA]</scope>
    <source>
        <strain evidence="2 3">NIES-35</strain>
    </source>
</reference>
<name>A0A2V0P226_9CHLO</name>
<dbReference type="FunCoup" id="A0A2V0P226">
    <property type="interactions" value="936"/>
</dbReference>
<dbReference type="Pfam" id="PF00149">
    <property type="entry name" value="Metallophos"/>
    <property type="match status" value="1"/>
</dbReference>